<feature type="transmembrane region" description="Helical" evidence="1">
    <location>
        <begin position="212"/>
        <end position="230"/>
    </location>
</feature>
<protein>
    <submittedName>
        <fullName evidence="2">Putative membrane protein</fullName>
    </submittedName>
</protein>
<reference evidence="2 3" key="1">
    <citation type="submission" date="2015-02" db="EMBL/GenBank/DDBJ databases">
        <title>Genome Sequencing of Rickettsiales.</title>
        <authorList>
            <person name="Daugherty S.C."/>
            <person name="Su Q."/>
            <person name="Abolude K."/>
            <person name="Beier-Sexton M."/>
            <person name="Carlyon J.A."/>
            <person name="Carter R."/>
            <person name="Day N.P."/>
            <person name="Dumler S.J."/>
            <person name="Dyachenko V."/>
            <person name="Godinez A."/>
            <person name="Kurtti T.J."/>
            <person name="Lichay M."/>
            <person name="Mullins K.E."/>
            <person name="Ott S."/>
            <person name="Pappas-Brown V."/>
            <person name="Paris D.H."/>
            <person name="Patel P."/>
            <person name="Richards A.L."/>
            <person name="Sadzewicz L."/>
            <person name="Sears K."/>
            <person name="Seidman D."/>
            <person name="Sengamalay N."/>
            <person name="Stenos J."/>
            <person name="Tallon L.J."/>
            <person name="Vincent G."/>
            <person name="Fraser C.M."/>
            <person name="Munderloh U."/>
            <person name="Dunning-Hotopp J.C."/>
        </authorList>
    </citation>
    <scope>NUCLEOTIDE SEQUENCE [LARGE SCALE GENOMIC DNA]</scope>
    <source>
        <strain evidence="2 3">Fuller</strain>
    </source>
</reference>
<keyword evidence="1" id="KW-1133">Transmembrane helix</keyword>
<accession>A0A0F3MP24</accession>
<keyword evidence="1" id="KW-0812">Transmembrane</keyword>
<organism evidence="2 3">
    <name type="scientific">Orientia chuto str. Dubai</name>
    <dbReference type="NCBI Taxonomy" id="1359168"/>
    <lineage>
        <taxon>Bacteria</taxon>
        <taxon>Pseudomonadati</taxon>
        <taxon>Pseudomonadota</taxon>
        <taxon>Alphaproteobacteria</taxon>
        <taxon>Rickettsiales</taxon>
        <taxon>Rickettsiaceae</taxon>
        <taxon>Rickettsieae</taxon>
        <taxon>Orientia</taxon>
    </lineage>
</organism>
<dbReference type="Pfam" id="PF06691">
    <property type="entry name" value="DUF1189"/>
    <property type="match status" value="1"/>
</dbReference>
<name>A0A0F3MP24_9RICK</name>
<feature type="transmembrane region" description="Helical" evidence="1">
    <location>
        <begin position="185"/>
        <end position="206"/>
    </location>
</feature>
<dbReference type="AlphaFoldDB" id="A0A0F3MP24"/>
<evidence type="ECO:0000256" key="1">
    <source>
        <dbReference type="SAM" id="Phobius"/>
    </source>
</evidence>
<dbReference type="STRING" id="1359168.OCHUTO_0053"/>
<feature type="transmembrane region" description="Helical" evidence="1">
    <location>
        <begin position="37"/>
        <end position="56"/>
    </location>
</feature>
<evidence type="ECO:0000313" key="2">
    <source>
        <dbReference type="EMBL" id="KJV57495.1"/>
    </source>
</evidence>
<sequence>MITNNMINPIKLIIYNLYMAFWSLDFSNNVRKRYTGYGFRYTISIVCLGAIFWLLVKLSMFKDINDYLTKNKLESQAGVIIDSILNKWPEIYYENQQISLFEPTPYLIVDDNQTILIAIDPESKMTSAELSNAIIVMARNNIQIVDQATGHSTKIFYNSILGNKKLLIDSFFIKNLLTETLQKKYNIILVCILMLCPLVALGFLVFIALKKIIIIVTIGTLINFFLQRCSFQDICRLGAFSSAPAILIAIITIAINSKYLWISGYIQIWCNFIAMASLIQQEKI</sequence>
<dbReference type="InterPro" id="IPR009574">
    <property type="entry name" value="DUF1189"/>
</dbReference>
<evidence type="ECO:0000313" key="3">
    <source>
        <dbReference type="Proteomes" id="UP000033616"/>
    </source>
</evidence>
<feature type="transmembrane region" description="Helical" evidence="1">
    <location>
        <begin position="261"/>
        <end position="279"/>
    </location>
</feature>
<feature type="transmembrane region" description="Helical" evidence="1">
    <location>
        <begin position="12"/>
        <end position="31"/>
    </location>
</feature>
<keyword evidence="3" id="KW-1185">Reference proteome</keyword>
<dbReference type="EMBL" id="LANP01000001">
    <property type="protein sequence ID" value="KJV57495.1"/>
    <property type="molecule type" value="Genomic_DNA"/>
</dbReference>
<dbReference type="PATRIC" id="fig|1359168.3.peg.55"/>
<keyword evidence="1" id="KW-0472">Membrane</keyword>
<gene>
    <name evidence="2" type="ORF">OCHUTO_0053</name>
</gene>
<dbReference type="Proteomes" id="UP000033616">
    <property type="component" value="Unassembled WGS sequence"/>
</dbReference>
<feature type="transmembrane region" description="Helical" evidence="1">
    <location>
        <begin position="237"/>
        <end position="255"/>
    </location>
</feature>
<comment type="caution">
    <text evidence="2">The sequence shown here is derived from an EMBL/GenBank/DDBJ whole genome shotgun (WGS) entry which is preliminary data.</text>
</comment>
<proteinExistence type="predicted"/>